<accession>A0ABP6X015</accession>
<keyword evidence="3" id="KW-1185">Reference proteome</keyword>
<evidence type="ECO:0000313" key="2">
    <source>
        <dbReference type="EMBL" id="GAA3559311.1"/>
    </source>
</evidence>
<dbReference type="SUPFAM" id="SSF53474">
    <property type="entry name" value="alpha/beta-Hydrolases"/>
    <property type="match status" value="1"/>
</dbReference>
<proteinExistence type="predicted"/>
<organism evidence="2 3">
    <name type="scientific">Amycolatopsis ultiminotia</name>
    <dbReference type="NCBI Taxonomy" id="543629"/>
    <lineage>
        <taxon>Bacteria</taxon>
        <taxon>Bacillati</taxon>
        <taxon>Actinomycetota</taxon>
        <taxon>Actinomycetes</taxon>
        <taxon>Pseudonocardiales</taxon>
        <taxon>Pseudonocardiaceae</taxon>
        <taxon>Amycolatopsis</taxon>
    </lineage>
</organism>
<dbReference type="PANTHER" id="PTHR43689:SF8">
    <property type="entry name" value="ALPHA_BETA-HYDROLASES SUPERFAMILY PROTEIN"/>
    <property type="match status" value="1"/>
</dbReference>
<dbReference type="Pfam" id="PF12697">
    <property type="entry name" value="Abhydrolase_6"/>
    <property type="match status" value="1"/>
</dbReference>
<dbReference type="Proteomes" id="UP001500689">
    <property type="component" value="Unassembled WGS sequence"/>
</dbReference>
<evidence type="ECO:0000259" key="1">
    <source>
        <dbReference type="Pfam" id="PF12697"/>
    </source>
</evidence>
<dbReference type="RefSeq" id="WP_344863589.1">
    <property type="nucleotide sequence ID" value="NZ_BAAAZN010000010.1"/>
</dbReference>
<dbReference type="PANTHER" id="PTHR43689">
    <property type="entry name" value="HYDROLASE"/>
    <property type="match status" value="1"/>
</dbReference>
<feature type="domain" description="AB hydrolase-1" evidence="1">
    <location>
        <begin position="53"/>
        <end position="267"/>
    </location>
</feature>
<sequence>MTGIYRSEAARRAVLEGYRAFLDQIEPAEETTVQTRHGATFVRSTGPPDAPPVILLHGAGSNTLAWAADFPVWSKTHRLHAVDVIGEPGFSAQSRPPLDTAAHADWLDDVLAALGITSAAFAGISLGGWLATDYAVRRPEKVTRLALVVPAGIGRQRYRAVAISLLLLPFGRPGGRWAMNYAIGPTTTPFAGPFADYTRTVQRSYQPRLAPVPRFTDAKLRTLTLPLIAIAGAKDRMFNAPETAKRLHTTTPHATITLIHHTGHLPTAYRTPIHTFLQQ</sequence>
<dbReference type="Gene3D" id="3.40.50.1820">
    <property type="entry name" value="alpha/beta hydrolase"/>
    <property type="match status" value="1"/>
</dbReference>
<dbReference type="InterPro" id="IPR000073">
    <property type="entry name" value="AB_hydrolase_1"/>
</dbReference>
<dbReference type="EMBL" id="BAAAZN010000010">
    <property type="protein sequence ID" value="GAA3559311.1"/>
    <property type="molecule type" value="Genomic_DNA"/>
</dbReference>
<dbReference type="InterPro" id="IPR029058">
    <property type="entry name" value="AB_hydrolase_fold"/>
</dbReference>
<keyword evidence="2" id="KW-0378">Hydrolase</keyword>
<gene>
    <name evidence="2" type="ORF">GCM10022222_48790</name>
</gene>
<protein>
    <submittedName>
        <fullName evidence="2">Alpha/beta fold hydrolase</fullName>
    </submittedName>
</protein>
<dbReference type="GO" id="GO:0016787">
    <property type="term" value="F:hydrolase activity"/>
    <property type="evidence" value="ECO:0007669"/>
    <property type="project" value="UniProtKB-KW"/>
</dbReference>
<reference evidence="3" key="1">
    <citation type="journal article" date="2019" name="Int. J. Syst. Evol. Microbiol.">
        <title>The Global Catalogue of Microorganisms (GCM) 10K type strain sequencing project: providing services to taxonomists for standard genome sequencing and annotation.</title>
        <authorList>
            <consortium name="The Broad Institute Genomics Platform"/>
            <consortium name="The Broad Institute Genome Sequencing Center for Infectious Disease"/>
            <person name="Wu L."/>
            <person name="Ma J."/>
        </authorList>
    </citation>
    <scope>NUCLEOTIDE SEQUENCE [LARGE SCALE GENOMIC DNA]</scope>
    <source>
        <strain evidence="3">JCM 16898</strain>
    </source>
</reference>
<comment type="caution">
    <text evidence="2">The sequence shown here is derived from an EMBL/GenBank/DDBJ whole genome shotgun (WGS) entry which is preliminary data.</text>
</comment>
<evidence type="ECO:0000313" key="3">
    <source>
        <dbReference type="Proteomes" id="UP001500689"/>
    </source>
</evidence>
<name>A0ABP6X015_9PSEU</name>